<organism evidence="1 2">
    <name type="scientific">Marilutibacter penaei</name>
    <dbReference type="NCBI Taxonomy" id="2759900"/>
    <lineage>
        <taxon>Bacteria</taxon>
        <taxon>Pseudomonadati</taxon>
        <taxon>Pseudomonadota</taxon>
        <taxon>Gammaproteobacteria</taxon>
        <taxon>Lysobacterales</taxon>
        <taxon>Lysobacteraceae</taxon>
        <taxon>Marilutibacter</taxon>
    </lineage>
</organism>
<protein>
    <submittedName>
        <fullName evidence="1">Cyclase</fullName>
    </submittedName>
</protein>
<proteinExistence type="predicted"/>
<dbReference type="AlphaFoldDB" id="A0A7W3U5W4"/>
<sequence>MNAPVQHRVVFDFEIDFSNGGGLQGQGFRLDIEGDTIDDDALADYLVRDLRLLMVGEVRILDKRIICEAHKRVGGETG</sequence>
<keyword evidence="2" id="KW-1185">Reference proteome</keyword>
<gene>
    <name evidence="1" type="ORF">H4F99_13610</name>
</gene>
<dbReference type="RefSeq" id="WP_182670397.1">
    <property type="nucleotide sequence ID" value="NZ_JACHTE010000010.1"/>
</dbReference>
<comment type="caution">
    <text evidence="1">The sequence shown here is derived from an EMBL/GenBank/DDBJ whole genome shotgun (WGS) entry which is preliminary data.</text>
</comment>
<name>A0A7W3U5W4_9GAMM</name>
<dbReference type="EMBL" id="JACHTE010000010">
    <property type="protein sequence ID" value="MBB1089516.1"/>
    <property type="molecule type" value="Genomic_DNA"/>
</dbReference>
<dbReference type="Proteomes" id="UP000552587">
    <property type="component" value="Unassembled WGS sequence"/>
</dbReference>
<reference evidence="1 2" key="1">
    <citation type="submission" date="2020-07" db="EMBL/GenBank/DDBJ databases">
        <authorList>
            <person name="Xu S."/>
            <person name="Li A."/>
        </authorList>
    </citation>
    <scope>NUCLEOTIDE SEQUENCE [LARGE SCALE GENOMIC DNA]</scope>
    <source>
        <strain evidence="1 2">SG-8</strain>
    </source>
</reference>
<evidence type="ECO:0000313" key="2">
    <source>
        <dbReference type="Proteomes" id="UP000552587"/>
    </source>
</evidence>
<evidence type="ECO:0000313" key="1">
    <source>
        <dbReference type="EMBL" id="MBB1089516.1"/>
    </source>
</evidence>
<accession>A0A7W3U5W4</accession>